<feature type="transmembrane region" description="Helical" evidence="5">
    <location>
        <begin position="78"/>
        <end position="101"/>
    </location>
</feature>
<dbReference type="Gene3D" id="1.10.3730.20">
    <property type="match status" value="1"/>
</dbReference>
<feature type="transmembrane region" description="Helical" evidence="5">
    <location>
        <begin position="31"/>
        <end position="50"/>
    </location>
</feature>
<dbReference type="SUPFAM" id="SSF103481">
    <property type="entry name" value="Multidrug resistance efflux transporter EmrE"/>
    <property type="match status" value="2"/>
</dbReference>
<dbReference type="EMBL" id="JBGNYA010000001">
    <property type="protein sequence ID" value="MFA1609905.1"/>
    <property type="molecule type" value="Genomic_DNA"/>
</dbReference>
<keyword evidence="2 5" id="KW-0812">Transmembrane</keyword>
<feature type="domain" description="EamA" evidence="6">
    <location>
        <begin position="170"/>
        <end position="299"/>
    </location>
</feature>
<reference evidence="7 8" key="1">
    <citation type="submission" date="2024-08" db="EMBL/GenBank/DDBJ databases">
        <title>Halobellus sp. MBLA0158 whole genome sequence.</title>
        <authorList>
            <person name="Hwang C.Y."/>
            <person name="Cho E.-S."/>
            <person name="Seo M.-J."/>
        </authorList>
    </citation>
    <scope>NUCLEOTIDE SEQUENCE [LARGE SCALE GENOMIC DNA]</scope>
    <source>
        <strain evidence="7 8">MBLA0158</strain>
    </source>
</reference>
<proteinExistence type="predicted"/>
<feature type="transmembrane region" description="Helical" evidence="5">
    <location>
        <begin position="6"/>
        <end position="24"/>
    </location>
</feature>
<evidence type="ECO:0000313" key="7">
    <source>
        <dbReference type="EMBL" id="MFA1609905.1"/>
    </source>
</evidence>
<feature type="domain" description="EamA" evidence="6">
    <location>
        <begin position="6"/>
        <end position="151"/>
    </location>
</feature>
<dbReference type="Pfam" id="PF00892">
    <property type="entry name" value="EamA"/>
    <property type="match status" value="2"/>
</dbReference>
<dbReference type="GO" id="GO:0016020">
    <property type="term" value="C:membrane"/>
    <property type="evidence" value="ECO:0007669"/>
    <property type="project" value="UniProtKB-SubCell"/>
</dbReference>
<feature type="transmembrane region" description="Helical" evidence="5">
    <location>
        <begin position="281"/>
        <end position="299"/>
    </location>
</feature>
<comment type="subcellular location">
    <subcellularLocation>
        <location evidence="1">Membrane</location>
        <topology evidence="1">Multi-pass membrane protein</topology>
    </subcellularLocation>
</comment>
<evidence type="ECO:0000256" key="1">
    <source>
        <dbReference type="ARBA" id="ARBA00004141"/>
    </source>
</evidence>
<feature type="transmembrane region" description="Helical" evidence="5">
    <location>
        <begin position="256"/>
        <end position="276"/>
    </location>
</feature>
<keyword evidence="8" id="KW-1185">Reference proteome</keyword>
<evidence type="ECO:0000256" key="2">
    <source>
        <dbReference type="ARBA" id="ARBA00022692"/>
    </source>
</evidence>
<dbReference type="PANTHER" id="PTHR32322">
    <property type="entry name" value="INNER MEMBRANE TRANSPORTER"/>
    <property type="match status" value="1"/>
</dbReference>
<dbReference type="RefSeq" id="WP_372387028.1">
    <property type="nucleotide sequence ID" value="NZ_JBGNYA010000001.1"/>
</dbReference>
<keyword evidence="4 5" id="KW-0472">Membrane</keyword>
<comment type="caution">
    <text evidence="7">The sequence shown here is derived from an EMBL/GenBank/DDBJ whole genome shotgun (WGS) entry which is preliminary data.</text>
</comment>
<name>A0ABD5MCE8_9EURY</name>
<dbReference type="AlphaFoldDB" id="A0ABD5MCE8"/>
<evidence type="ECO:0000256" key="4">
    <source>
        <dbReference type="ARBA" id="ARBA00023136"/>
    </source>
</evidence>
<evidence type="ECO:0000313" key="8">
    <source>
        <dbReference type="Proteomes" id="UP001570511"/>
    </source>
</evidence>
<sequence length="300" mass="30813">MFSLGPGVAYSVVAAFVWGTYIFVLKRYFRGYPGTVLTAGINAAAVAWYLPLVTLRSRALRTAPDPASLGAAALADPFGTAVLVATVLSTAAAFLAFLRAIDVGEVSYVAPISKIVPVFVLPIEVLFLHQRLTPLQVAGVVVATLAVYVANYRSGPLLAPLRKAASSRAAQLALASAACYAISDVGKRVVLQELSVPLSLWVPTVLGGVLLVVLPLAAREWVPLRGDLPKFVLAGAGVALGEHVTALAFSAAPASVASPIINTQAVVAVVLGGLVLREEAFGTRLVAAGLAVAGVGLIAV</sequence>
<organism evidence="7 8">
    <name type="scientific">Halobellus rubicundus</name>
    <dbReference type="NCBI Taxonomy" id="2996466"/>
    <lineage>
        <taxon>Archaea</taxon>
        <taxon>Methanobacteriati</taxon>
        <taxon>Methanobacteriota</taxon>
        <taxon>Stenosarchaea group</taxon>
        <taxon>Halobacteria</taxon>
        <taxon>Halobacteriales</taxon>
        <taxon>Haloferacaceae</taxon>
        <taxon>Halobellus</taxon>
    </lineage>
</organism>
<accession>A0ABD5MCE8</accession>
<keyword evidence="3 5" id="KW-1133">Transmembrane helix</keyword>
<feature type="transmembrane region" description="Helical" evidence="5">
    <location>
        <begin position="108"/>
        <end position="129"/>
    </location>
</feature>
<dbReference type="PANTHER" id="PTHR32322:SF2">
    <property type="entry name" value="EAMA DOMAIN-CONTAINING PROTEIN"/>
    <property type="match status" value="1"/>
</dbReference>
<dbReference type="Proteomes" id="UP001570511">
    <property type="component" value="Unassembled WGS sequence"/>
</dbReference>
<dbReference type="InterPro" id="IPR050638">
    <property type="entry name" value="AA-Vitamin_Transporters"/>
</dbReference>
<feature type="transmembrane region" description="Helical" evidence="5">
    <location>
        <begin position="135"/>
        <end position="153"/>
    </location>
</feature>
<evidence type="ECO:0000256" key="3">
    <source>
        <dbReference type="ARBA" id="ARBA00022989"/>
    </source>
</evidence>
<gene>
    <name evidence="7" type="ORF">OS889_02650</name>
</gene>
<feature type="transmembrane region" description="Helical" evidence="5">
    <location>
        <begin position="198"/>
        <end position="218"/>
    </location>
</feature>
<evidence type="ECO:0000256" key="5">
    <source>
        <dbReference type="SAM" id="Phobius"/>
    </source>
</evidence>
<protein>
    <submittedName>
        <fullName evidence="7">EamA family transporter</fullName>
    </submittedName>
</protein>
<dbReference type="InterPro" id="IPR037185">
    <property type="entry name" value="EmrE-like"/>
</dbReference>
<dbReference type="InterPro" id="IPR000620">
    <property type="entry name" value="EamA_dom"/>
</dbReference>
<evidence type="ECO:0000259" key="6">
    <source>
        <dbReference type="Pfam" id="PF00892"/>
    </source>
</evidence>